<dbReference type="SUPFAM" id="SSF52540">
    <property type="entry name" value="P-loop containing nucleoside triphosphate hydrolases"/>
    <property type="match status" value="1"/>
</dbReference>
<keyword evidence="2" id="KW-0067">ATP-binding</keyword>
<keyword evidence="1" id="KW-0547">Nucleotide-binding</keyword>
<dbReference type="AlphaFoldDB" id="A0A2W5NZ65"/>
<dbReference type="CDD" id="cd05387">
    <property type="entry name" value="BY-kinase"/>
    <property type="match status" value="1"/>
</dbReference>
<evidence type="ECO:0000313" key="4">
    <source>
        <dbReference type="Proteomes" id="UP000249082"/>
    </source>
</evidence>
<organism evidence="3 4">
    <name type="scientific">Novosphingobium pentaromativorans</name>
    <dbReference type="NCBI Taxonomy" id="205844"/>
    <lineage>
        <taxon>Bacteria</taxon>
        <taxon>Pseudomonadati</taxon>
        <taxon>Pseudomonadota</taxon>
        <taxon>Alphaproteobacteria</taxon>
        <taxon>Sphingomonadales</taxon>
        <taxon>Sphingomonadaceae</taxon>
        <taxon>Novosphingobium</taxon>
    </lineage>
</organism>
<gene>
    <name evidence="3" type="ORF">DI555_01715</name>
</gene>
<evidence type="ECO:0000313" key="3">
    <source>
        <dbReference type="EMBL" id="PZQ57658.1"/>
    </source>
</evidence>
<dbReference type="PANTHER" id="PTHR32309:SF31">
    <property type="entry name" value="CAPSULAR EXOPOLYSACCHARIDE FAMILY"/>
    <property type="match status" value="1"/>
</dbReference>
<name>A0A2W5NZ65_9SPHN</name>
<accession>A0A2W5NZ65</accession>
<dbReference type="InterPro" id="IPR050445">
    <property type="entry name" value="Bact_polysacc_biosynth/exp"/>
</dbReference>
<dbReference type="Gene3D" id="3.40.50.300">
    <property type="entry name" value="P-loop containing nucleotide triphosphate hydrolases"/>
    <property type="match status" value="1"/>
</dbReference>
<evidence type="ECO:0000256" key="1">
    <source>
        <dbReference type="ARBA" id="ARBA00022741"/>
    </source>
</evidence>
<dbReference type="InterPro" id="IPR005702">
    <property type="entry name" value="Wzc-like_C"/>
</dbReference>
<proteinExistence type="predicted"/>
<reference evidence="3 4" key="1">
    <citation type="submission" date="2017-08" db="EMBL/GenBank/DDBJ databases">
        <title>Infants hospitalized years apart are colonized by the same room-sourced microbial strains.</title>
        <authorList>
            <person name="Brooks B."/>
            <person name="Olm M.R."/>
            <person name="Firek B.A."/>
            <person name="Baker R."/>
            <person name="Thomas B.C."/>
            <person name="Morowitz M.J."/>
            <person name="Banfield J.F."/>
        </authorList>
    </citation>
    <scope>NUCLEOTIDE SEQUENCE [LARGE SCALE GENOMIC DNA]</scope>
    <source>
        <strain evidence="3">S2_005_002_R2_33</strain>
    </source>
</reference>
<sequence>MNAEPGIPPLRRQIDLDANRQARLDPAHLAANRIFGFGQMGEDLYPFFMIRSTLLAHVQKSGNRLFAITSVEAGNGKTHVAANLAAVLSRVRPTVLVELDLRRPTLGVRLGLEEGTAGIDDYLLGEAEWRETAMPVEGFDLAVHRVRRAHLGAEQMLASPRLAHALHQVAAEDSSAICIVDTPPALIGDDLVHIARVVDGVLLVAQEGRSRKSGVLEVTGALGGTPIIGSILNMSLSQPVRRNEYGYSGRYRDRAET</sequence>
<protein>
    <submittedName>
        <fullName evidence="3">ATPase</fullName>
    </submittedName>
</protein>
<comment type="caution">
    <text evidence="3">The sequence shown here is derived from an EMBL/GenBank/DDBJ whole genome shotgun (WGS) entry which is preliminary data.</text>
</comment>
<dbReference type="Proteomes" id="UP000249082">
    <property type="component" value="Unassembled WGS sequence"/>
</dbReference>
<dbReference type="PANTHER" id="PTHR32309">
    <property type="entry name" value="TYROSINE-PROTEIN KINASE"/>
    <property type="match status" value="1"/>
</dbReference>
<dbReference type="EMBL" id="QFPX01000001">
    <property type="protein sequence ID" value="PZQ57658.1"/>
    <property type="molecule type" value="Genomic_DNA"/>
</dbReference>
<dbReference type="InterPro" id="IPR027417">
    <property type="entry name" value="P-loop_NTPase"/>
</dbReference>
<evidence type="ECO:0000256" key="2">
    <source>
        <dbReference type="ARBA" id="ARBA00022840"/>
    </source>
</evidence>